<keyword evidence="2" id="KW-1185">Reference proteome</keyword>
<reference evidence="1" key="1">
    <citation type="submission" date="2016-03" db="EMBL/GenBank/DDBJ databases">
        <title>Draft genome sequence of Rosellinia necatrix.</title>
        <authorList>
            <person name="Kanematsu S."/>
        </authorList>
    </citation>
    <scope>NUCLEOTIDE SEQUENCE [LARGE SCALE GENOMIC DNA]</scope>
    <source>
        <strain evidence="1">W97</strain>
    </source>
</reference>
<protein>
    <submittedName>
        <fullName evidence="1">Uncharacterized protein</fullName>
    </submittedName>
</protein>
<organism evidence="1">
    <name type="scientific">Rosellinia necatrix</name>
    <name type="common">White root-rot fungus</name>
    <dbReference type="NCBI Taxonomy" id="77044"/>
    <lineage>
        <taxon>Eukaryota</taxon>
        <taxon>Fungi</taxon>
        <taxon>Dikarya</taxon>
        <taxon>Ascomycota</taxon>
        <taxon>Pezizomycotina</taxon>
        <taxon>Sordariomycetes</taxon>
        <taxon>Xylariomycetidae</taxon>
        <taxon>Xylariales</taxon>
        <taxon>Xylariaceae</taxon>
        <taxon>Rosellinia</taxon>
    </lineage>
</organism>
<dbReference type="AlphaFoldDB" id="A0A1S8A662"/>
<proteinExistence type="predicted"/>
<dbReference type="Proteomes" id="UP000054516">
    <property type="component" value="Unassembled WGS sequence"/>
</dbReference>
<sequence length="55" mass="6099">MFSSAGYHGPLEGYLTDGYDVLVRDIHRGPVSDLLQNPLSDKSALRLWDPLLAID</sequence>
<evidence type="ECO:0000313" key="2">
    <source>
        <dbReference type="Proteomes" id="UP000054516"/>
    </source>
</evidence>
<name>A0A1S8A662_ROSNE</name>
<dbReference type="EMBL" id="DF977454">
    <property type="protein sequence ID" value="GAW25576.1"/>
    <property type="molecule type" value="Genomic_DNA"/>
</dbReference>
<gene>
    <name evidence="1" type="ORF">SAMD00023353_0901080</name>
</gene>
<accession>A0A1S8A662</accession>
<evidence type="ECO:0000313" key="1">
    <source>
        <dbReference type="EMBL" id="GAW25576.1"/>
    </source>
</evidence>